<accession>A0A166JGX6</accession>
<reference evidence="2 3" key="1">
    <citation type="journal article" date="2016" name="Mol. Biol. Evol.">
        <title>Comparative Genomics of Early-Diverging Mushroom-Forming Fungi Provides Insights into the Origins of Lignocellulose Decay Capabilities.</title>
        <authorList>
            <person name="Nagy L.G."/>
            <person name="Riley R."/>
            <person name="Tritt A."/>
            <person name="Adam C."/>
            <person name="Daum C."/>
            <person name="Floudas D."/>
            <person name="Sun H."/>
            <person name="Yadav J.S."/>
            <person name="Pangilinan J."/>
            <person name="Larsson K.H."/>
            <person name="Matsuura K."/>
            <person name="Barry K."/>
            <person name="Labutti K."/>
            <person name="Kuo R."/>
            <person name="Ohm R.A."/>
            <person name="Bhattacharya S.S."/>
            <person name="Shirouzu T."/>
            <person name="Yoshinaga Y."/>
            <person name="Martin F.M."/>
            <person name="Grigoriev I.V."/>
            <person name="Hibbett D.S."/>
        </authorList>
    </citation>
    <scope>NUCLEOTIDE SEQUENCE [LARGE SCALE GENOMIC DNA]</scope>
    <source>
        <strain evidence="2 3">HHB12733</strain>
    </source>
</reference>
<feature type="region of interest" description="Disordered" evidence="1">
    <location>
        <begin position="390"/>
        <end position="438"/>
    </location>
</feature>
<dbReference type="AlphaFoldDB" id="A0A166JGX6"/>
<evidence type="ECO:0000313" key="2">
    <source>
        <dbReference type="EMBL" id="KZT44710.1"/>
    </source>
</evidence>
<dbReference type="InParanoid" id="A0A166JGX6"/>
<name>A0A166JGX6_9BASI</name>
<feature type="non-terminal residue" evidence="2">
    <location>
        <position position="465"/>
    </location>
</feature>
<proteinExistence type="predicted"/>
<feature type="compositionally biased region" description="Polar residues" evidence="1">
    <location>
        <begin position="1"/>
        <end position="20"/>
    </location>
</feature>
<feature type="region of interest" description="Disordered" evidence="1">
    <location>
        <begin position="57"/>
        <end position="86"/>
    </location>
</feature>
<dbReference type="EMBL" id="KV424374">
    <property type="protein sequence ID" value="KZT44710.1"/>
    <property type="molecule type" value="Genomic_DNA"/>
</dbReference>
<protein>
    <submittedName>
        <fullName evidence="2">Uncharacterized protein</fullName>
    </submittedName>
</protein>
<feature type="compositionally biased region" description="Acidic residues" evidence="1">
    <location>
        <begin position="421"/>
        <end position="433"/>
    </location>
</feature>
<gene>
    <name evidence="2" type="ORF">CALCODRAFT_541078</name>
</gene>
<feature type="region of interest" description="Disordered" evidence="1">
    <location>
        <begin position="1"/>
        <end position="25"/>
    </location>
</feature>
<sequence>MATPGNTPSASLVTPPSASLATFPPAPLVTSPPALLATSPATPLATLAPVPLVTTASAPPVSSPPASVQSSVPAKTMRPRHTTIRPGKADVTQPAWVKQFDDLLLCEAIIHVDPAVRYQHDHPFARRLDEEQVNRLAMLFGSDLRRRSHYAAFLTDPSNIANWEEIRHQKKLTWKPHTSPGLEIIFKDPGQVVQVSGNHRFHGLTKAISLYGNNRATYPLFCPEDEDSPNDWWPIHPDVLTKKEYRSLLYHLASNKPDIRLPQSMKNQIQTAYTIANDVTNFTDPIERARMAEEEFGGDQMAIRVFNHPDWRRILMLLFDIPGWDKLGWHTIKRMEGSHYAEVLHYGWDTAVDLAIAEHATKPDRLFIGLLLAQLRGLFGYPHALPDLPAPKRKAKSKVPAVAEDVEPDDVEPTSSAMPAEDGDEEIEPEDPPDSLFEGIDATSFQEQTHEQIIAWGVEELRINP</sequence>
<organism evidence="2 3">
    <name type="scientific">Calocera cornea HHB12733</name>
    <dbReference type="NCBI Taxonomy" id="1353952"/>
    <lineage>
        <taxon>Eukaryota</taxon>
        <taxon>Fungi</taxon>
        <taxon>Dikarya</taxon>
        <taxon>Basidiomycota</taxon>
        <taxon>Agaricomycotina</taxon>
        <taxon>Dacrymycetes</taxon>
        <taxon>Dacrymycetales</taxon>
        <taxon>Dacrymycetaceae</taxon>
        <taxon>Calocera</taxon>
    </lineage>
</organism>
<evidence type="ECO:0000256" key="1">
    <source>
        <dbReference type="SAM" id="MobiDB-lite"/>
    </source>
</evidence>
<dbReference type="Proteomes" id="UP000076842">
    <property type="component" value="Unassembled WGS sequence"/>
</dbReference>
<keyword evidence="3" id="KW-1185">Reference proteome</keyword>
<feature type="compositionally biased region" description="Low complexity" evidence="1">
    <location>
        <begin position="57"/>
        <end position="74"/>
    </location>
</feature>
<evidence type="ECO:0000313" key="3">
    <source>
        <dbReference type="Proteomes" id="UP000076842"/>
    </source>
</evidence>